<evidence type="ECO:0000256" key="1">
    <source>
        <dbReference type="ARBA" id="ARBA00004651"/>
    </source>
</evidence>
<organism evidence="7 8">
    <name type="scientific">Ensifer adhaerens</name>
    <name type="common">Sinorhizobium morelense</name>
    <dbReference type="NCBI Taxonomy" id="106592"/>
    <lineage>
        <taxon>Bacteria</taxon>
        <taxon>Pseudomonadati</taxon>
        <taxon>Pseudomonadota</taxon>
        <taxon>Alphaproteobacteria</taxon>
        <taxon>Hyphomicrobiales</taxon>
        <taxon>Rhizobiaceae</taxon>
        <taxon>Sinorhizobium/Ensifer group</taxon>
        <taxon>Ensifer</taxon>
    </lineage>
</organism>
<dbReference type="Pfam" id="PF03626">
    <property type="entry name" value="COX4_pro"/>
    <property type="match status" value="1"/>
</dbReference>
<dbReference type="EMBL" id="LGAP01000003">
    <property type="protein sequence ID" value="KOF20261.1"/>
    <property type="molecule type" value="Genomic_DNA"/>
</dbReference>
<keyword evidence="3 6" id="KW-0812">Transmembrane</keyword>
<proteinExistence type="predicted"/>
<evidence type="ECO:0000256" key="6">
    <source>
        <dbReference type="SAM" id="Phobius"/>
    </source>
</evidence>
<evidence type="ECO:0008006" key="9">
    <source>
        <dbReference type="Google" id="ProtNLM"/>
    </source>
</evidence>
<evidence type="ECO:0000256" key="3">
    <source>
        <dbReference type="ARBA" id="ARBA00022692"/>
    </source>
</evidence>
<sequence>MTHHNARRLHNTWAVLVAIVLSGMVMMTFWGGTAAVTVTLLFLAVVKCRLVALDFMGLRQAPVGLRFGLLAWPIILALLALAKLAMGAVPSA</sequence>
<comment type="subcellular location">
    <subcellularLocation>
        <location evidence="1">Cell membrane</location>
        <topology evidence="1">Multi-pass membrane protein</topology>
    </subcellularLocation>
</comment>
<gene>
    <name evidence="7" type="ORF">AC244_09920</name>
</gene>
<dbReference type="PATRIC" id="fig|106592.7.peg.4749"/>
<accession>A0A0L8C002</accession>
<name>A0A0L8C002_ENSAD</name>
<keyword evidence="5 6" id="KW-0472">Membrane</keyword>
<dbReference type="InterPro" id="IPR005171">
    <property type="entry name" value="Cyt_c_oxidase_su4_prok"/>
</dbReference>
<dbReference type="RefSeq" id="WP_053248713.1">
    <property type="nucleotide sequence ID" value="NZ_LGAP01000003.1"/>
</dbReference>
<evidence type="ECO:0000313" key="7">
    <source>
        <dbReference type="EMBL" id="KOF20261.1"/>
    </source>
</evidence>
<keyword evidence="4 6" id="KW-1133">Transmembrane helix</keyword>
<feature type="transmembrane region" description="Helical" evidence="6">
    <location>
        <begin position="12"/>
        <end position="30"/>
    </location>
</feature>
<evidence type="ECO:0000256" key="2">
    <source>
        <dbReference type="ARBA" id="ARBA00022475"/>
    </source>
</evidence>
<protein>
    <recommendedName>
        <fullName evidence="9">Cytochrome C oxidase subunit IV</fullName>
    </recommendedName>
</protein>
<dbReference type="GO" id="GO:0005886">
    <property type="term" value="C:plasma membrane"/>
    <property type="evidence" value="ECO:0007669"/>
    <property type="project" value="UniProtKB-SubCell"/>
</dbReference>
<reference evidence="8" key="1">
    <citation type="submission" date="2015-07" db="EMBL/GenBank/DDBJ databases">
        <title>Whole genome sequence of an Ensifer adhaerens strain isolated from a cave pool in the Wind Cave National Park.</title>
        <authorList>
            <person name="Eng W.W.H."/>
            <person name="Gan H.M."/>
            <person name="Barton H.A."/>
            <person name="Savka M.A."/>
        </authorList>
    </citation>
    <scope>NUCLEOTIDE SEQUENCE [LARGE SCALE GENOMIC DNA]</scope>
    <source>
        <strain evidence="8">SD006</strain>
    </source>
</reference>
<keyword evidence="2" id="KW-1003">Cell membrane</keyword>
<evidence type="ECO:0000313" key="8">
    <source>
        <dbReference type="Proteomes" id="UP000037425"/>
    </source>
</evidence>
<dbReference type="OrthoDB" id="8421793at2"/>
<dbReference type="AlphaFoldDB" id="A0A0L8C002"/>
<feature type="transmembrane region" description="Helical" evidence="6">
    <location>
        <begin position="67"/>
        <end position="89"/>
    </location>
</feature>
<evidence type="ECO:0000256" key="4">
    <source>
        <dbReference type="ARBA" id="ARBA00022989"/>
    </source>
</evidence>
<evidence type="ECO:0000256" key="5">
    <source>
        <dbReference type="ARBA" id="ARBA00023136"/>
    </source>
</evidence>
<dbReference type="Proteomes" id="UP000037425">
    <property type="component" value="Unassembled WGS sequence"/>
</dbReference>
<comment type="caution">
    <text evidence="7">The sequence shown here is derived from an EMBL/GenBank/DDBJ whole genome shotgun (WGS) entry which is preliminary data.</text>
</comment>